<dbReference type="Proteomes" id="UP000283077">
    <property type="component" value="Unassembled WGS sequence"/>
</dbReference>
<dbReference type="PANTHER" id="PTHR31151:SF0">
    <property type="entry name" value="PROLINE-TRNA LIGASE (DUF1680)"/>
    <property type="match status" value="1"/>
</dbReference>
<evidence type="ECO:0000259" key="2">
    <source>
        <dbReference type="Pfam" id="PF16375"/>
    </source>
</evidence>
<evidence type="ECO:0000259" key="4">
    <source>
        <dbReference type="Pfam" id="PF20736"/>
    </source>
</evidence>
<evidence type="ECO:0000313" key="5">
    <source>
        <dbReference type="EMBL" id="RVU32071.1"/>
    </source>
</evidence>
<comment type="caution">
    <text evidence="5">The sequence shown here is derived from an EMBL/GenBank/DDBJ whole genome shotgun (WGS) entry which is preliminary data.</text>
</comment>
<keyword evidence="6" id="KW-1185">Reference proteome</keyword>
<feature type="domain" description="Non-reducing end beta-L-arabinofuranosidase-like GH127 middle" evidence="4">
    <location>
        <begin position="476"/>
        <end position="569"/>
    </location>
</feature>
<dbReference type="InterPro" id="IPR032275">
    <property type="entry name" value="DUF4986"/>
</dbReference>
<evidence type="ECO:0000313" key="6">
    <source>
        <dbReference type="Proteomes" id="UP000283077"/>
    </source>
</evidence>
<feature type="domain" description="Non-reducing end beta-L-arabinofuranosidase-like GH127 catalytic" evidence="1">
    <location>
        <begin position="76"/>
        <end position="465"/>
    </location>
</feature>
<sequence>MIIPVILENSGLLPSLIRPSHIEQLCSWGLTHLSPTRIFNDFGYKLFLRNFASSLLLLVALPGLASTSISYFPLQQVKLTTGPFADAQQLNVQYLLALEPDRLLAPYLREAGLATKAEPYGNWESSGLDGHIGGHYLSALSLAVAATGDAELHRRLRYMLSELRRAQLQMSTDPQLKGYLGGVPQSRKLWAQIQQGDIRAELFSLNQAWVPLYNLHKVFAGLHDAYQFGGEPLAKTMLLDYGDWLKRLVSKLTPAQIQQMLIAEPGGINESLVDVYQLSGDQAYLELAKQFSQQSLLEPLLKQQDKLNGLHANTQIPKVIGFWRVGQAGGNGVGNSDWQQAADFFWRTVTEKRTVAIGGNSVREHFHDAADFQPMVEDAEGPETCNSYNMLKLSKLLFSQSGDVKYLNYYERTSYNHILSSQHPKHGGLVYFTSMRPGHYRTYSSVQDSMWCCVGSGIENHSKYAELIYARDGDELLLNLFIPSTLDWPERGLQLQLATEFPDANGVTLRVTKAAASLQTLSIREPDWLQGQPLQLLLNGKPLTVTRSRPGYLSVTQPFSAGDEIQFELKPQLTLEPLPGRTAEQHQYVAALYGPVVLASAVQPLGKETLQFVAGDGRMGHIADGPQCPPEAAPLLVGESAEFLAGLQRVPGVPLAFSVNAPVKNPGAQPLTLMPFFRLHDSRYQLYWQQMTKAEYPGFIEKAQQQQQAAAKLTALTLDQINPGEQQPEVEHQYQGEQSRAGMHLGRHWRDSTAWFGYQLADVAPVANGSPLRVLRVDYFAGDVGRSFSIWLNGKKLADVSLPVSQQLRQPGSADFYSVDYLIPPEVLALSSNGKHQLKFVADPGSVAGGIYGIRLMRQEPEK</sequence>
<accession>A0A437QC30</accession>
<name>A0A437QC30_9GAMM</name>
<feature type="domain" description="Glycoside hydrolase GH146 substrate-binding" evidence="3">
    <location>
        <begin position="712"/>
        <end position="857"/>
    </location>
</feature>
<dbReference type="InterPro" id="IPR008928">
    <property type="entry name" value="6-hairpin_glycosidase_sf"/>
</dbReference>
<organism evidence="5 6">
    <name type="scientific">Rheinheimera riviphila</name>
    <dbReference type="NCBI Taxonomy" id="1834037"/>
    <lineage>
        <taxon>Bacteria</taxon>
        <taxon>Pseudomonadati</taxon>
        <taxon>Pseudomonadota</taxon>
        <taxon>Gammaproteobacteria</taxon>
        <taxon>Chromatiales</taxon>
        <taxon>Chromatiaceae</taxon>
        <taxon>Rheinheimera</taxon>
    </lineage>
</organism>
<dbReference type="SUPFAM" id="SSF48208">
    <property type="entry name" value="Six-hairpin glycosidases"/>
    <property type="match status" value="1"/>
</dbReference>
<feature type="domain" description="DUF4986" evidence="2">
    <location>
        <begin position="611"/>
        <end position="688"/>
    </location>
</feature>
<dbReference type="EMBL" id="SACS01000030">
    <property type="protein sequence ID" value="RVU32071.1"/>
    <property type="molecule type" value="Genomic_DNA"/>
</dbReference>
<dbReference type="InterPro" id="IPR012878">
    <property type="entry name" value="Beta-AFase-like_GH127_cat"/>
</dbReference>
<protein>
    <submittedName>
        <fullName evidence="5">Glycosyl hydrolase</fullName>
    </submittedName>
</protein>
<dbReference type="GO" id="GO:0005975">
    <property type="term" value="P:carbohydrate metabolic process"/>
    <property type="evidence" value="ECO:0007669"/>
    <property type="project" value="InterPro"/>
</dbReference>
<proteinExistence type="predicted"/>
<dbReference type="PANTHER" id="PTHR31151">
    <property type="entry name" value="PROLINE-TRNA LIGASE (DUF1680)"/>
    <property type="match status" value="1"/>
</dbReference>
<reference evidence="5 6" key="1">
    <citation type="submission" date="2019-01" db="EMBL/GenBank/DDBJ databases">
        <authorList>
            <person name="Chen W.-M."/>
        </authorList>
    </citation>
    <scope>NUCLEOTIDE SEQUENCE [LARGE SCALE GENOMIC DNA]</scope>
    <source>
        <strain evidence="5 6">KYPC3</strain>
    </source>
</reference>
<dbReference type="Pfam" id="PF07944">
    <property type="entry name" value="Beta-AFase-like_GH127_cat"/>
    <property type="match status" value="1"/>
</dbReference>
<dbReference type="InterPro" id="IPR049046">
    <property type="entry name" value="Beta-AFase-like_GH127_middle"/>
</dbReference>
<gene>
    <name evidence="5" type="ORF">EOE67_19030</name>
</gene>
<dbReference type="Pfam" id="PF20620">
    <property type="entry name" value="DUF6805"/>
    <property type="match status" value="1"/>
</dbReference>
<evidence type="ECO:0000259" key="3">
    <source>
        <dbReference type="Pfam" id="PF20620"/>
    </source>
</evidence>
<keyword evidence="5" id="KW-0378">Hydrolase</keyword>
<dbReference type="InterPro" id="IPR046544">
    <property type="entry name" value="GH146_SB_dom"/>
</dbReference>
<dbReference type="AlphaFoldDB" id="A0A437QC30"/>
<dbReference type="OrthoDB" id="9757939at2"/>
<dbReference type="GO" id="GO:0016787">
    <property type="term" value="F:hydrolase activity"/>
    <property type="evidence" value="ECO:0007669"/>
    <property type="project" value="UniProtKB-KW"/>
</dbReference>
<evidence type="ECO:0000259" key="1">
    <source>
        <dbReference type="Pfam" id="PF07944"/>
    </source>
</evidence>
<dbReference type="Pfam" id="PF20736">
    <property type="entry name" value="Glyco_hydro127M"/>
    <property type="match status" value="1"/>
</dbReference>
<dbReference type="Pfam" id="PF16375">
    <property type="entry name" value="DUF4986"/>
    <property type="match status" value="1"/>
</dbReference>